<feature type="domain" description="MEDS" evidence="1">
    <location>
        <begin position="18"/>
        <end position="177"/>
    </location>
</feature>
<accession>A0A0F7VS36</accession>
<dbReference type="AlphaFoldDB" id="A0A0F7VS36"/>
<name>A0A0F7VS36_STRLW</name>
<dbReference type="Proteomes" id="UP000037274">
    <property type="component" value="Unassembled WGS sequence"/>
</dbReference>
<dbReference type="InterPro" id="IPR036513">
    <property type="entry name" value="STAS_dom_sf"/>
</dbReference>
<reference evidence="3 5" key="2">
    <citation type="submission" date="2015-06" db="EMBL/GenBank/DDBJ databases">
        <title>Draft genome sequence of Streptomyces leeuwenhoekii C58, which produces the novel lasso peptide, chaxapeptin.</title>
        <authorList>
            <person name="Yi Y."/>
            <person name="Hai D."/>
            <person name="Jaspars M."/>
            <person name="Sheng H."/>
            <person name="Rateb M.E."/>
            <person name="Bull A."/>
            <person name="Goodfellow M."/>
            <person name="Asenjo J.A."/>
            <person name="Ebel R."/>
        </authorList>
    </citation>
    <scope>NUCLEOTIDE SEQUENCE [LARGE SCALE GENOMIC DNA]</scope>
    <source>
        <strain evidence="3 5">C58</strain>
    </source>
</reference>
<protein>
    <submittedName>
        <fullName evidence="2">GAF Sensor Signal Transduction Histidine Kinase</fullName>
    </submittedName>
</protein>
<dbReference type="GO" id="GO:0016301">
    <property type="term" value="F:kinase activity"/>
    <property type="evidence" value="ECO:0007669"/>
    <property type="project" value="UniProtKB-KW"/>
</dbReference>
<dbReference type="EMBL" id="LFEH01000015">
    <property type="protein sequence ID" value="KMS80848.1"/>
    <property type="molecule type" value="Genomic_DNA"/>
</dbReference>
<keyword evidence="2" id="KW-0808">Transferase</keyword>
<reference evidence="2 4" key="1">
    <citation type="submission" date="2015-02" db="EMBL/GenBank/DDBJ databases">
        <authorList>
            <person name="Gomez-Escribano P.J."/>
        </authorList>
    </citation>
    <scope>NUCLEOTIDE SEQUENCE [LARGE SCALE GENOMIC DNA]</scope>
    <source>
        <strain evidence="2">C34</strain>
        <strain evidence="4">C34 (DSM 42122 / NRRL B-24963)</strain>
    </source>
</reference>
<dbReference type="KEGG" id="sle:sle_18860"/>
<keyword evidence="2" id="KW-0418">Kinase</keyword>
<dbReference type="EMBL" id="LN831790">
    <property type="protein sequence ID" value="CQR61348.1"/>
    <property type="molecule type" value="Genomic_DNA"/>
</dbReference>
<sequence>MVPKTAAPLPWGPAAQRHRDVVFSDDREWAEHLCAFVRGGLDRGEQVQYFADVTDPEKVLRTLVDAGIDAVAAQATGQLSVSTAARTYLAGAAFDPDAMIGLWHDAVETATGRGHRGLRAIGEMSWCVRDVAGADRLLEYELRIHDEVFGRLPLTAWCFYDRRMLPDPRVSVLAGAHVTHRGSPVAAPVLRVAPLADRPGFLMSGSAGHDTRDVVAAVAAAIRSAPAPRLELDMSDLRHLDAASLAILAGAAADRPPGPPVRLREGPAPLRRLLELFPELGSAVEVVER</sequence>
<evidence type="ECO:0000313" key="5">
    <source>
        <dbReference type="Proteomes" id="UP000037274"/>
    </source>
</evidence>
<proteinExistence type="predicted"/>
<keyword evidence="5" id="KW-1185">Reference proteome</keyword>
<dbReference type="Gene3D" id="3.30.750.24">
    <property type="entry name" value="STAS domain"/>
    <property type="match status" value="1"/>
</dbReference>
<gene>
    <name evidence="2" type="primary">sle_18860</name>
    <name evidence="3" type="ORF">ACH49_06125</name>
</gene>
<evidence type="ECO:0000313" key="2">
    <source>
        <dbReference type="EMBL" id="CQR61348.1"/>
    </source>
</evidence>
<dbReference type="Proteomes" id="UP000035016">
    <property type="component" value="Chromosome Chromosome"/>
</dbReference>
<evidence type="ECO:0000313" key="3">
    <source>
        <dbReference type="EMBL" id="KMS80848.1"/>
    </source>
</evidence>
<dbReference type="Pfam" id="PF14417">
    <property type="entry name" value="MEDS"/>
    <property type="match status" value="1"/>
</dbReference>
<dbReference type="PATRIC" id="fig|1437453.5.peg.1419"/>
<dbReference type="InterPro" id="IPR025847">
    <property type="entry name" value="MEDS_domain"/>
</dbReference>
<organism evidence="2 4">
    <name type="scientific">Streptomyces leeuwenhoekii</name>
    <dbReference type="NCBI Taxonomy" id="1437453"/>
    <lineage>
        <taxon>Bacteria</taxon>
        <taxon>Bacillati</taxon>
        <taxon>Actinomycetota</taxon>
        <taxon>Actinomycetes</taxon>
        <taxon>Kitasatosporales</taxon>
        <taxon>Streptomycetaceae</taxon>
        <taxon>Streptomyces</taxon>
    </lineage>
</organism>
<evidence type="ECO:0000313" key="4">
    <source>
        <dbReference type="Proteomes" id="UP000035016"/>
    </source>
</evidence>
<evidence type="ECO:0000259" key="1">
    <source>
        <dbReference type="Pfam" id="PF14417"/>
    </source>
</evidence>